<dbReference type="Pfam" id="PF10502">
    <property type="entry name" value="Peptidase_S26"/>
    <property type="match status" value="1"/>
</dbReference>
<sequence>MASIVQGVAIALGFVMLVGGFGVIATGYRPFLIPTASMSPTLESGDTVLARKVDGGSVGRGDIVVFREPLWGGAVMVKRVVAVGGDTVACCDAQHRLLVNGTPIDEPYLPQQMTSGAGFTTTVPAGRLFLLGDFRDNSLDSRSHLDVASGTIAASDVTGRVEGTVWPFDRMSASERTVAFDRLGGAVASRPGLLEPAAYVMVGGAALIVLASAAGGVVSLGRRARRRSG</sequence>
<reference evidence="6 7" key="1">
    <citation type="submission" date="2019-06" db="EMBL/GenBank/DDBJ databases">
        <title>Sequencing the genomes of 1000 actinobacteria strains.</title>
        <authorList>
            <person name="Klenk H.-P."/>
        </authorList>
    </citation>
    <scope>NUCLEOTIDE SEQUENCE [LARGE SCALE GENOMIC DNA]</scope>
    <source>
        <strain evidence="6 7">DSM 41649</strain>
    </source>
</reference>
<keyword evidence="4" id="KW-1133">Transmembrane helix</keyword>
<dbReference type="Gene3D" id="2.10.109.10">
    <property type="entry name" value="Umud Fragment, subunit A"/>
    <property type="match status" value="1"/>
</dbReference>
<keyword evidence="4" id="KW-0645">Protease</keyword>
<evidence type="ECO:0000313" key="6">
    <source>
        <dbReference type="EMBL" id="TWE19739.1"/>
    </source>
</evidence>
<dbReference type="PRINTS" id="PR00727">
    <property type="entry name" value="LEADERPTASE"/>
</dbReference>
<evidence type="ECO:0000256" key="1">
    <source>
        <dbReference type="ARBA" id="ARBA00004401"/>
    </source>
</evidence>
<keyword evidence="4" id="KW-0472">Membrane</keyword>
<dbReference type="EMBL" id="VIVR01000001">
    <property type="protein sequence ID" value="TWE19739.1"/>
    <property type="molecule type" value="Genomic_DNA"/>
</dbReference>
<dbReference type="Proteomes" id="UP000318416">
    <property type="component" value="Unassembled WGS sequence"/>
</dbReference>
<dbReference type="EC" id="3.4.21.89" evidence="4"/>
<comment type="subcellular location">
    <subcellularLocation>
        <location evidence="1">Cell membrane</location>
        <topology evidence="1">Single-pass type II membrane protein</topology>
    </subcellularLocation>
    <subcellularLocation>
        <location evidence="4">Membrane</location>
        <topology evidence="4">Single-pass type II membrane protein</topology>
    </subcellularLocation>
</comment>
<feature type="active site" evidence="3">
    <location>
        <position position="37"/>
    </location>
</feature>
<evidence type="ECO:0000256" key="4">
    <source>
        <dbReference type="RuleBase" id="RU362042"/>
    </source>
</evidence>
<dbReference type="GO" id="GO:0005886">
    <property type="term" value="C:plasma membrane"/>
    <property type="evidence" value="ECO:0007669"/>
    <property type="project" value="UniProtKB-SubCell"/>
</dbReference>
<dbReference type="OrthoDB" id="7830750at2"/>
<dbReference type="NCBIfam" id="TIGR02227">
    <property type="entry name" value="sigpep_I_bact"/>
    <property type="match status" value="1"/>
</dbReference>
<comment type="similarity">
    <text evidence="2 4">Belongs to the peptidase S26 family.</text>
</comment>
<comment type="caution">
    <text evidence="6">The sequence shown here is derived from an EMBL/GenBank/DDBJ whole genome shotgun (WGS) entry which is preliminary data.</text>
</comment>
<dbReference type="PANTHER" id="PTHR43390:SF1">
    <property type="entry name" value="CHLOROPLAST PROCESSING PEPTIDASE"/>
    <property type="match status" value="1"/>
</dbReference>
<comment type="catalytic activity">
    <reaction evidence="4">
        <text>Cleavage of hydrophobic, N-terminal signal or leader sequences from secreted and periplasmic proteins.</text>
        <dbReference type="EC" id="3.4.21.89"/>
    </reaction>
</comment>
<comment type="caution">
    <text evidence="4">Lacks conserved residue(s) required for the propagation of feature annotation.</text>
</comment>
<dbReference type="InterPro" id="IPR000223">
    <property type="entry name" value="Pept_S26A_signal_pept_1"/>
</dbReference>
<feature type="transmembrane region" description="Helical" evidence="4">
    <location>
        <begin position="7"/>
        <end position="28"/>
    </location>
</feature>
<dbReference type="GO" id="GO:0009003">
    <property type="term" value="F:signal peptidase activity"/>
    <property type="evidence" value="ECO:0007669"/>
    <property type="project" value="UniProtKB-EC"/>
</dbReference>
<evidence type="ECO:0000256" key="2">
    <source>
        <dbReference type="ARBA" id="ARBA00009370"/>
    </source>
</evidence>
<dbReference type="InterPro" id="IPR036286">
    <property type="entry name" value="LexA/Signal_pep-like_sf"/>
</dbReference>
<dbReference type="AlphaFoldDB" id="A0A561EVV3"/>
<dbReference type="SUPFAM" id="SSF51306">
    <property type="entry name" value="LexA/Signal peptidase"/>
    <property type="match status" value="1"/>
</dbReference>
<proteinExistence type="inferred from homology"/>
<dbReference type="GO" id="GO:0006465">
    <property type="term" value="P:signal peptide processing"/>
    <property type="evidence" value="ECO:0007669"/>
    <property type="project" value="InterPro"/>
</dbReference>
<feature type="active site" evidence="3">
    <location>
        <position position="78"/>
    </location>
</feature>
<gene>
    <name evidence="6" type="ORF">FB465_4867</name>
</gene>
<keyword evidence="4" id="KW-0812">Transmembrane</keyword>
<feature type="domain" description="Peptidase S26" evidence="5">
    <location>
        <begin position="14"/>
        <end position="166"/>
    </location>
</feature>
<evidence type="ECO:0000259" key="5">
    <source>
        <dbReference type="Pfam" id="PF10502"/>
    </source>
</evidence>
<dbReference type="GO" id="GO:0004252">
    <property type="term" value="F:serine-type endopeptidase activity"/>
    <property type="evidence" value="ECO:0007669"/>
    <property type="project" value="InterPro"/>
</dbReference>
<accession>A0A561EVV3</accession>
<dbReference type="CDD" id="cd06530">
    <property type="entry name" value="S26_SPase_I"/>
    <property type="match status" value="1"/>
</dbReference>
<dbReference type="PANTHER" id="PTHR43390">
    <property type="entry name" value="SIGNAL PEPTIDASE I"/>
    <property type="match status" value="1"/>
</dbReference>
<keyword evidence="7" id="KW-1185">Reference proteome</keyword>
<organism evidence="6 7">
    <name type="scientific">Kitasatospora atroaurantiaca</name>
    <dbReference type="NCBI Taxonomy" id="285545"/>
    <lineage>
        <taxon>Bacteria</taxon>
        <taxon>Bacillati</taxon>
        <taxon>Actinomycetota</taxon>
        <taxon>Actinomycetes</taxon>
        <taxon>Kitasatosporales</taxon>
        <taxon>Streptomycetaceae</taxon>
        <taxon>Kitasatospora</taxon>
    </lineage>
</organism>
<protein>
    <recommendedName>
        <fullName evidence="4">Signal peptidase I</fullName>
        <ecNumber evidence="4">3.4.21.89</ecNumber>
    </recommendedName>
</protein>
<dbReference type="InterPro" id="IPR019533">
    <property type="entry name" value="Peptidase_S26"/>
</dbReference>
<keyword evidence="4" id="KW-0378">Hydrolase</keyword>
<name>A0A561EVV3_9ACTN</name>
<feature type="transmembrane region" description="Helical" evidence="4">
    <location>
        <begin position="197"/>
        <end position="220"/>
    </location>
</feature>
<evidence type="ECO:0000256" key="3">
    <source>
        <dbReference type="PIRSR" id="PIRSR600223-1"/>
    </source>
</evidence>
<evidence type="ECO:0000313" key="7">
    <source>
        <dbReference type="Proteomes" id="UP000318416"/>
    </source>
</evidence>